<dbReference type="PANTHER" id="PTHR45902:SF1">
    <property type="entry name" value="LATROPHILIN RECEPTOR-LIKE PROTEIN A"/>
    <property type="match status" value="1"/>
</dbReference>
<dbReference type="PANTHER" id="PTHR45902">
    <property type="entry name" value="LATROPHILIN RECEPTOR-LIKE PROTEIN A"/>
    <property type="match status" value="1"/>
</dbReference>
<gene>
    <name evidence="1" type="ORF">OFUS_LOCUS23463</name>
</gene>
<dbReference type="EMBL" id="CAIIXF020000011">
    <property type="protein sequence ID" value="CAH1799452.1"/>
    <property type="molecule type" value="Genomic_DNA"/>
</dbReference>
<evidence type="ECO:0000313" key="2">
    <source>
        <dbReference type="Proteomes" id="UP000749559"/>
    </source>
</evidence>
<dbReference type="SUPFAM" id="SSF90188">
    <property type="entry name" value="Somatomedin B domain"/>
    <property type="match status" value="1"/>
</dbReference>
<reference evidence="1" key="1">
    <citation type="submission" date="2022-03" db="EMBL/GenBank/DDBJ databases">
        <authorList>
            <person name="Martin C."/>
        </authorList>
    </citation>
    <scope>NUCLEOTIDE SEQUENCE</scope>
</reference>
<dbReference type="OrthoDB" id="6422910at2759"/>
<dbReference type="Proteomes" id="UP000749559">
    <property type="component" value="Unassembled WGS sequence"/>
</dbReference>
<accession>A0A8J1TDC7</accession>
<proteinExistence type="predicted"/>
<dbReference type="Pfam" id="PF01033">
    <property type="entry name" value="Somatomedin_B"/>
    <property type="match status" value="1"/>
</dbReference>
<keyword evidence="2" id="KW-1185">Reference proteome</keyword>
<dbReference type="InterPro" id="IPR036024">
    <property type="entry name" value="Somatomedin_B-like_dom_sf"/>
</dbReference>
<organism evidence="1 2">
    <name type="scientific">Owenia fusiformis</name>
    <name type="common">Polychaete worm</name>
    <dbReference type="NCBI Taxonomy" id="6347"/>
    <lineage>
        <taxon>Eukaryota</taxon>
        <taxon>Metazoa</taxon>
        <taxon>Spiralia</taxon>
        <taxon>Lophotrochozoa</taxon>
        <taxon>Annelida</taxon>
        <taxon>Polychaeta</taxon>
        <taxon>Sedentaria</taxon>
        <taxon>Canalipalpata</taxon>
        <taxon>Sabellida</taxon>
        <taxon>Oweniida</taxon>
        <taxon>Oweniidae</taxon>
        <taxon>Owenia</taxon>
    </lineage>
</organism>
<comment type="caution">
    <text evidence="1">The sequence shown here is derived from an EMBL/GenBank/DDBJ whole genome shotgun (WGS) entry which is preliminary data.</text>
</comment>
<sequence length="510" mass="57137">MIVVHILFLTSIFAISLMKTEEIFQITMEGTSIRSGEICSNQPNENGPDEALQQFYDEQTKMRSCENRCRIPKTTHSLNDFYCHCDNDCIHFEDCCADFNAQCTQNFSSLNGSSLNGGQLKGGRSRYTCVKISNTNMVYMTSTCRPEYVGSVLESMCKDGEKVLDMVPVTDQETNETFKNIYCARCNNVKAFTHWEIELVCSDYVMGENDFLNPGTTTLLKLLNSTLCEHHYIPPVSTAPLRSCLPTLDTCPKGTNETIANMCADSGLYPLVYQSLSAYVYKNFYCWMCSTSPVLDDTGKLVLPDCKIQIIQINSEDQRGKLTVFSFSVLLDVTSENDLHMNTKPGKGISGMNFGVSCDTNGACTTLNCPEGYVYVEKECVLDRFTVPTFLNCFCKDKNTKNVEISIKNVFAPMGYISNFDDDLSFLFIFNTLFPRNVTQGMIQEAMDGYTATLISIISCPVTVTFDFSIKSLHDIASDENSVNHVSSHGIYNKFSMVQLIMTYTALMMV</sequence>
<dbReference type="PROSITE" id="PS50958">
    <property type="entry name" value="SMB_2"/>
    <property type="match status" value="1"/>
</dbReference>
<name>A0A8J1TDC7_OWEFU</name>
<dbReference type="InterPro" id="IPR001212">
    <property type="entry name" value="Somatomedin_B_dom"/>
</dbReference>
<evidence type="ECO:0000313" key="1">
    <source>
        <dbReference type="EMBL" id="CAH1799452.1"/>
    </source>
</evidence>
<dbReference type="InterPro" id="IPR053231">
    <property type="entry name" value="GPCR_LN-TM7"/>
</dbReference>
<dbReference type="AlphaFoldDB" id="A0A8J1TDC7"/>
<dbReference type="PROSITE" id="PS00524">
    <property type="entry name" value="SMB_1"/>
    <property type="match status" value="1"/>
</dbReference>
<protein>
    <submittedName>
        <fullName evidence="1">Uncharacterized protein</fullName>
    </submittedName>
</protein>
<dbReference type="Gene3D" id="4.10.410.20">
    <property type="match status" value="1"/>
</dbReference>